<dbReference type="Pfam" id="PF00069">
    <property type="entry name" value="Pkinase"/>
    <property type="match status" value="1"/>
</dbReference>
<dbReference type="Gene3D" id="1.10.510.10">
    <property type="entry name" value="Transferase(Phosphotransferase) domain 1"/>
    <property type="match status" value="1"/>
</dbReference>
<dbReference type="EMBL" id="MBDL01000009">
    <property type="protein sequence ID" value="ODA13036.1"/>
    <property type="molecule type" value="Genomic_DNA"/>
</dbReference>
<accession>A0A1C3CWB9</accession>
<gene>
    <name evidence="2" type="ORF">BBP83_06190</name>
</gene>
<dbReference type="InterPro" id="IPR000719">
    <property type="entry name" value="Prot_kinase_dom"/>
</dbReference>
<comment type="caution">
    <text evidence="2">The sequence shown here is derived from an EMBL/GenBank/DDBJ whole genome shotgun (WGS) entry which is preliminary data.</text>
</comment>
<dbReference type="GO" id="GO:0004674">
    <property type="term" value="F:protein serine/threonine kinase activity"/>
    <property type="evidence" value="ECO:0007669"/>
    <property type="project" value="TreeGrafter"/>
</dbReference>
<dbReference type="OrthoDB" id="9801841at2"/>
<protein>
    <recommendedName>
        <fullName evidence="1">Protein kinase domain-containing protein</fullName>
    </recommendedName>
</protein>
<dbReference type="PANTHER" id="PTHR44167:SF24">
    <property type="entry name" value="SERINE_THREONINE-PROTEIN KINASE CHK2"/>
    <property type="match status" value="1"/>
</dbReference>
<dbReference type="SMART" id="SM00220">
    <property type="entry name" value="S_TKc"/>
    <property type="match status" value="1"/>
</dbReference>
<dbReference type="Proteomes" id="UP000186553">
    <property type="component" value="Unassembled WGS sequence"/>
</dbReference>
<reference evidence="2 3" key="1">
    <citation type="submission" date="2016-07" db="EMBL/GenBank/DDBJ databases">
        <title>Acinetobacter sp. ANC 4603.</title>
        <authorList>
            <person name="Radolfova-Krizova L."/>
            <person name="Nemec A."/>
        </authorList>
    </citation>
    <scope>NUCLEOTIDE SEQUENCE [LARGE SCALE GENOMIC DNA]</scope>
    <source>
        <strain evidence="2 3">ANC 4603</strain>
    </source>
</reference>
<organism evidence="2 3">
    <name type="scientific">Acinetobacter celticus</name>
    <dbReference type="NCBI Taxonomy" id="1891224"/>
    <lineage>
        <taxon>Bacteria</taxon>
        <taxon>Pseudomonadati</taxon>
        <taxon>Pseudomonadota</taxon>
        <taxon>Gammaproteobacteria</taxon>
        <taxon>Moraxellales</taxon>
        <taxon>Moraxellaceae</taxon>
        <taxon>Acinetobacter</taxon>
    </lineage>
</organism>
<dbReference type="AlphaFoldDB" id="A0A1C3CWB9"/>
<feature type="domain" description="Protein kinase" evidence="1">
    <location>
        <begin position="1"/>
        <end position="282"/>
    </location>
</feature>
<evidence type="ECO:0000313" key="2">
    <source>
        <dbReference type="EMBL" id="ODA13036.1"/>
    </source>
</evidence>
<dbReference type="PANTHER" id="PTHR44167">
    <property type="entry name" value="OVARIAN-SPECIFIC SERINE/THREONINE-PROTEIN KINASE LOK-RELATED"/>
    <property type="match status" value="1"/>
</dbReference>
<proteinExistence type="predicted"/>
<dbReference type="SUPFAM" id="SSF56112">
    <property type="entry name" value="Protein kinase-like (PK-like)"/>
    <property type="match status" value="1"/>
</dbReference>
<dbReference type="RefSeq" id="WP_068886970.1">
    <property type="nucleotide sequence ID" value="NZ_CBCRUU010000006.1"/>
</dbReference>
<dbReference type="PROSITE" id="PS50011">
    <property type="entry name" value="PROTEIN_KINASE_DOM"/>
    <property type="match status" value="1"/>
</dbReference>
<dbReference type="InterPro" id="IPR011009">
    <property type="entry name" value="Kinase-like_dom_sf"/>
</dbReference>
<name>A0A1C3CWB9_9GAMM</name>
<dbReference type="STRING" id="1891224.BBP83_06190"/>
<keyword evidence="3" id="KW-1185">Reference proteome</keyword>
<evidence type="ECO:0000313" key="3">
    <source>
        <dbReference type="Proteomes" id="UP000186553"/>
    </source>
</evidence>
<dbReference type="GO" id="GO:0005524">
    <property type="term" value="F:ATP binding"/>
    <property type="evidence" value="ECO:0007669"/>
    <property type="project" value="InterPro"/>
</dbReference>
<sequence>MQNSLLLNEQVLQSADFILKTKARSFIFGRRLYQIQTQPLDAEPSLLFWLKTQQRVGAYSKHAILGFQHELGMYALLHSLGAHFLLPFQIVPVKKLKHQLFDACESQGLLLPDASPAFDQIPEELGVGQIKWLLLQIVEMFDELTRLGWLHADIKKEHFVVYEGRVRLIDFEQTLALNTSSLTTMNATPRYMAPELFQGQAKSIQSDIYAFGIVLLEWLTGQRLQAQSYEDWAYLHCQRLNIDLPQHFLCFKPLLQMLLAKQKSQRVDSFDPIKTCLITEIV</sequence>
<evidence type="ECO:0000259" key="1">
    <source>
        <dbReference type="PROSITE" id="PS50011"/>
    </source>
</evidence>